<dbReference type="Proteomes" id="UP001481413">
    <property type="component" value="Unassembled WGS sequence"/>
</dbReference>
<dbReference type="PANTHER" id="PTHR30194">
    <property type="entry name" value="CROSSOVER JUNCTION ENDODEOXYRIBONUCLEASE RUVC"/>
    <property type="match status" value="1"/>
</dbReference>
<dbReference type="PANTHER" id="PTHR30194:SF3">
    <property type="entry name" value="CROSSOVER JUNCTION ENDODEOXYRIBONUCLEASE RUVC"/>
    <property type="match status" value="1"/>
</dbReference>
<evidence type="ECO:0000256" key="12">
    <source>
        <dbReference type="HAMAP-Rule" id="MF_00034"/>
    </source>
</evidence>
<evidence type="ECO:0000256" key="11">
    <source>
        <dbReference type="ARBA" id="ARBA00023204"/>
    </source>
</evidence>
<feature type="binding site" evidence="12">
    <location>
        <position position="7"/>
    </location>
    <ligand>
        <name>Mg(2+)</name>
        <dbReference type="ChEBI" id="CHEBI:18420"/>
        <label>1</label>
    </ligand>
</feature>
<evidence type="ECO:0000256" key="1">
    <source>
        <dbReference type="ARBA" id="ARBA00009518"/>
    </source>
</evidence>
<evidence type="ECO:0000256" key="2">
    <source>
        <dbReference type="ARBA" id="ARBA00022490"/>
    </source>
</evidence>
<organism evidence="14 15">
    <name type="scientific">Thalassolituus maritimus</name>
    <dbReference type="NCBI Taxonomy" id="484498"/>
    <lineage>
        <taxon>Bacteria</taxon>
        <taxon>Pseudomonadati</taxon>
        <taxon>Pseudomonadota</taxon>
        <taxon>Gammaproteobacteria</taxon>
        <taxon>Oceanospirillales</taxon>
        <taxon>Oceanospirillaceae</taxon>
        <taxon>Thalassolituus</taxon>
    </lineage>
</organism>
<evidence type="ECO:0000256" key="3">
    <source>
        <dbReference type="ARBA" id="ARBA00022722"/>
    </source>
</evidence>
<dbReference type="EMBL" id="BAABWH010000004">
    <property type="protein sequence ID" value="GAA6145691.1"/>
    <property type="molecule type" value="Genomic_DNA"/>
</dbReference>
<dbReference type="EC" id="3.1.21.10" evidence="12 13"/>
<reference evidence="14 15" key="1">
    <citation type="submission" date="2024-04" db="EMBL/GenBank/DDBJ databases">
        <title>Draft genome sequence of Thalassolituus maritimus NBRC 116585.</title>
        <authorList>
            <person name="Miyakawa T."/>
            <person name="Kusuya Y."/>
            <person name="Miura T."/>
        </authorList>
    </citation>
    <scope>NUCLEOTIDE SEQUENCE [LARGE SCALE GENOMIC DNA]</scope>
    <source>
        <strain evidence="14 15">5NW40-0001</strain>
    </source>
</reference>
<dbReference type="PROSITE" id="PS01321">
    <property type="entry name" value="RUVC"/>
    <property type="match status" value="1"/>
</dbReference>
<dbReference type="InterPro" id="IPR036397">
    <property type="entry name" value="RNaseH_sf"/>
</dbReference>
<evidence type="ECO:0000256" key="8">
    <source>
        <dbReference type="ARBA" id="ARBA00022842"/>
    </source>
</evidence>
<evidence type="ECO:0000256" key="10">
    <source>
        <dbReference type="ARBA" id="ARBA00023172"/>
    </source>
</evidence>
<evidence type="ECO:0000256" key="9">
    <source>
        <dbReference type="ARBA" id="ARBA00023125"/>
    </source>
</evidence>
<evidence type="ECO:0000256" key="6">
    <source>
        <dbReference type="ARBA" id="ARBA00022763"/>
    </source>
</evidence>
<dbReference type="HAMAP" id="MF_00034">
    <property type="entry name" value="RuvC"/>
    <property type="match status" value="1"/>
</dbReference>
<comment type="cofactor">
    <cofactor evidence="12">
        <name>Mg(2+)</name>
        <dbReference type="ChEBI" id="CHEBI:18420"/>
    </cofactor>
    <text evidence="12">Binds 2 Mg(2+) ion per subunit.</text>
</comment>
<keyword evidence="10 12" id="KW-0233">DNA recombination</keyword>
<comment type="catalytic activity">
    <reaction evidence="12">
        <text>Endonucleolytic cleavage at a junction such as a reciprocal single-stranded crossover between two homologous DNA duplexes (Holliday junction).</text>
        <dbReference type="EC" id="3.1.21.10"/>
    </reaction>
</comment>
<dbReference type="InterPro" id="IPR002176">
    <property type="entry name" value="X-over_junc_endoDNase_RuvC"/>
</dbReference>
<accession>A0ABP9ZZY1</accession>
<evidence type="ECO:0000256" key="5">
    <source>
        <dbReference type="ARBA" id="ARBA00022759"/>
    </source>
</evidence>
<dbReference type="NCBIfam" id="TIGR00228">
    <property type="entry name" value="ruvC"/>
    <property type="match status" value="1"/>
</dbReference>
<comment type="similarity">
    <text evidence="1 12">Belongs to the RuvC family.</text>
</comment>
<proteinExistence type="inferred from homology"/>
<name>A0ABP9ZZY1_9GAMM</name>
<comment type="subunit">
    <text evidence="12">Homodimer which binds Holliday junction (HJ) DNA. The HJ becomes 2-fold symmetrical on binding to RuvC with unstacked arms; it has a different conformation from HJ DNA in complex with RuvA. In the full resolvosome a probable DNA-RuvA(4)-RuvB(12)-RuvC(2) complex forms which resolves the HJ.</text>
</comment>
<keyword evidence="6 12" id="KW-0227">DNA damage</keyword>
<dbReference type="InterPro" id="IPR012337">
    <property type="entry name" value="RNaseH-like_sf"/>
</dbReference>
<sequence length="172" mass="18325">MIILGIDPGSRTTGFGLINSVGGRKIEYITSGCIRAGTGELPERLEVIFSSVSELIQQYCPQEFAIEQVFMGKNADSAIKLGQARGVAILSARLASLPVHEYAPRTIKQSVVGTGAATKEQVQHMVQRLLKLPGIPQADAADALAIALCHAHTNASLISRAGLKTYRRGRAS</sequence>
<feature type="binding site" evidence="12">
    <location>
        <position position="67"/>
    </location>
    <ligand>
        <name>Mg(2+)</name>
        <dbReference type="ChEBI" id="CHEBI:18420"/>
        <label>2</label>
    </ligand>
</feature>
<dbReference type="InterPro" id="IPR020563">
    <property type="entry name" value="X-over_junc_endoDNase_Mg_BS"/>
</dbReference>
<evidence type="ECO:0000256" key="13">
    <source>
        <dbReference type="NCBIfam" id="TIGR00228"/>
    </source>
</evidence>
<gene>
    <name evidence="12 14" type="primary">ruvC</name>
    <name evidence="14" type="ORF">NBRC116585_18090</name>
</gene>
<comment type="caution">
    <text evidence="14">The sequence shown here is derived from an EMBL/GenBank/DDBJ whole genome shotgun (WGS) entry which is preliminary data.</text>
</comment>
<dbReference type="SUPFAM" id="SSF53098">
    <property type="entry name" value="Ribonuclease H-like"/>
    <property type="match status" value="1"/>
</dbReference>
<evidence type="ECO:0000313" key="14">
    <source>
        <dbReference type="EMBL" id="GAA6145691.1"/>
    </source>
</evidence>
<feature type="active site" evidence="12">
    <location>
        <position position="67"/>
    </location>
</feature>
<feature type="active site" evidence="12">
    <location>
        <position position="139"/>
    </location>
</feature>
<evidence type="ECO:0000256" key="4">
    <source>
        <dbReference type="ARBA" id="ARBA00022723"/>
    </source>
</evidence>
<keyword evidence="4 12" id="KW-0479">Metal-binding</keyword>
<evidence type="ECO:0000256" key="7">
    <source>
        <dbReference type="ARBA" id="ARBA00022801"/>
    </source>
</evidence>
<keyword evidence="5 12" id="KW-0255">Endonuclease</keyword>
<dbReference type="Pfam" id="PF02075">
    <property type="entry name" value="RuvC"/>
    <property type="match status" value="1"/>
</dbReference>
<keyword evidence="8 12" id="KW-0460">Magnesium</keyword>
<keyword evidence="9 12" id="KW-0238">DNA-binding</keyword>
<keyword evidence="7 12" id="KW-0378">Hydrolase</keyword>
<feature type="active site" evidence="12">
    <location>
        <position position="7"/>
    </location>
</feature>
<dbReference type="NCBIfam" id="NF000711">
    <property type="entry name" value="PRK00039.2-1"/>
    <property type="match status" value="1"/>
</dbReference>
<comment type="subcellular location">
    <subcellularLocation>
        <location evidence="12">Cytoplasm</location>
    </subcellularLocation>
</comment>
<feature type="binding site" evidence="12">
    <location>
        <position position="139"/>
    </location>
    <ligand>
        <name>Mg(2+)</name>
        <dbReference type="ChEBI" id="CHEBI:18420"/>
        <label>1</label>
    </ligand>
</feature>
<keyword evidence="11 12" id="KW-0234">DNA repair</keyword>
<keyword evidence="3 12" id="KW-0540">Nuclease</keyword>
<evidence type="ECO:0000313" key="15">
    <source>
        <dbReference type="Proteomes" id="UP001481413"/>
    </source>
</evidence>
<dbReference type="CDD" id="cd16962">
    <property type="entry name" value="RuvC"/>
    <property type="match status" value="1"/>
</dbReference>
<dbReference type="PRINTS" id="PR00696">
    <property type="entry name" value="RSOLVASERUVC"/>
</dbReference>
<dbReference type="Gene3D" id="3.30.420.10">
    <property type="entry name" value="Ribonuclease H-like superfamily/Ribonuclease H"/>
    <property type="match status" value="1"/>
</dbReference>
<keyword evidence="15" id="KW-1185">Reference proteome</keyword>
<comment type="function">
    <text evidence="12">The RuvA-RuvB-RuvC complex processes Holliday junction (HJ) DNA during genetic recombination and DNA repair. Endonuclease that resolves HJ intermediates. Cleaves cruciform DNA by making single-stranded nicks across the HJ at symmetrical positions within the homologous arms, yielding a 5'-phosphate and a 3'-hydroxyl group; requires a central core of homology in the junction. The consensus cleavage sequence is 5'-(A/T)TT(C/G)-3'. Cleavage occurs on the 3'-side of the TT dinucleotide at the point of strand exchange. HJ branch migration catalyzed by RuvA-RuvB allows RuvC to scan DNA until it finds its consensus sequence, where it cleaves and resolves the cruciform DNA.</text>
</comment>
<dbReference type="RefSeq" id="WP_353294739.1">
    <property type="nucleotide sequence ID" value="NZ_BAABWH010000004.1"/>
</dbReference>
<protein>
    <recommendedName>
        <fullName evidence="12 13">Crossover junction endodeoxyribonuclease RuvC</fullName>
        <ecNumber evidence="12 13">3.1.21.10</ecNumber>
    </recommendedName>
    <alternativeName>
        <fullName evidence="12">Holliday junction nuclease RuvC</fullName>
    </alternativeName>
    <alternativeName>
        <fullName evidence="12">Holliday junction resolvase RuvC</fullName>
    </alternativeName>
</protein>
<keyword evidence="2 12" id="KW-0963">Cytoplasm</keyword>